<protein>
    <recommendedName>
        <fullName evidence="4">Spermidine synthase</fullName>
    </recommendedName>
</protein>
<feature type="transmembrane region" description="Helical" evidence="2">
    <location>
        <begin position="209"/>
        <end position="230"/>
    </location>
</feature>
<feature type="transmembrane region" description="Helical" evidence="2">
    <location>
        <begin position="159"/>
        <end position="178"/>
    </location>
</feature>
<keyword evidence="2" id="KW-1133">Transmembrane helix</keyword>
<evidence type="ECO:0008006" key="4">
    <source>
        <dbReference type="Google" id="ProtNLM"/>
    </source>
</evidence>
<keyword evidence="1" id="KW-0620">Polyamine biosynthesis</keyword>
<evidence type="ECO:0000256" key="2">
    <source>
        <dbReference type="SAM" id="Phobius"/>
    </source>
</evidence>
<dbReference type="RefSeq" id="WP_106002408.1">
    <property type="nucleotide sequence ID" value="NZ_CP027527.1"/>
</dbReference>
<feature type="transmembrane region" description="Helical" evidence="2">
    <location>
        <begin position="83"/>
        <end position="108"/>
    </location>
</feature>
<sequence length="517" mass="55501">MQAKPSFFLSLLYGAVLFLSSAAALVLEIVAGRLLAPYVGMSLYTWTAIISVVLAGLTIGHWIGGRLAEGALPPATARRRAGIALALAALSSVAALPLLRLGAAPLLAVGIHPVTAIVTLSAGLFLLPSLFAGIVSPILTKLAVDADPTHTGRTIGRMYALGAAGSILGTLAGGYVFISLIGSVGTVLSVAGLYTALALALLAGQRRAFVALLGGLVVTATALAAIPQALASPCAVESDYYCLRVEDFSGQSGRDSAVLVLDHLGHGINDRAQPTLFHSSYLHFSDEMAARRFGRDRLDAFFIGGGAYTLPRAWSQSFRQPHLHVAEIDPQVTRIAQDRLWLAPDAKGVIVDHHDARLALQSLPRLPQFDVVFGDAFHDIGIPPHLVTREFHAEIAARLKPGGFYAINVIEARHEPRFLFALLQTLAHDFAAVEVWVDGDEMAQGERITYLVLASDRASDTPVLRSNRFFSRHWLRLRNDQVRAKVQEARVPDLTDDFSPVDRLMAHVLLAPEIGEK</sequence>
<proteinExistence type="predicted"/>
<dbReference type="GO" id="GO:0006596">
    <property type="term" value="P:polyamine biosynthetic process"/>
    <property type="evidence" value="ECO:0007669"/>
    <property type="project" value="UniProtKB-KW"/>
</dbReference>
<dbReference type="SUPFAM" id="SSF53335">
    <property type="entry name" value="S-adenosyl-L-methionine-dependent methyltransferases"/>
    <property type="match status" value="1"/>
</dbReference>
<organism evidence="3">
    <name type="scientific">Magnetospirillum gryphiswaldense</name>
    <dbReference type="NCBI Taxonomy" id="55518"/>
    <lineage>
        <taxon>Bacteria</taxon>
        <taxon>Pseudomonadati</taxon>
        <taxon>Pseudomonadota</taxon>
        <taxon>Alphaproteobacteria</taxon>
        <taxon>Rhodospirillales</taxon>
        <taxon>Rhodospirillaceae</taxon>
        <taxon>Magnetospirillum</taxon>
    </lineage>
</organism>
<dbReference type="AlphaFoldDB" id="A4U030"/>
<name>A4U030_9PROT</name>
<dbReference type="NCBIfam" id="NF037959">
    <property type="entry name" value="MFS_SpdSyn"/>
    <property type="match status" value="1"/>
</dbReference>
<feature type="transmembrane region" description="Helical" evidence="2">
    <location>
        <begin position="114"/>
        <end position="139"/>
    </location>
</feature>
<dbReference type="GO" id="GO:0010487">
    <property type="term" value="F:thermospermine synthase activity"/>
    <property type="evidence" value="ECO:0007669"/>
    <property type="project" value="TreeGrafter"/>
</dbReference>
<dbReference type="InterPro" id="IPR029063">
    <property type="entry name" value="SAM-dependent_MTases_sf"/>
</dbReference>
<evidence type="ECO:0000313" key="3">
    <source>
        <dbReference type="EMBL" id="CAM76237.1"/>
    </source>
</evidence>
<reference evidence="3" key="1">
    <citation type="journal article" date="2007" name="J. Bacteriol.">
        <title>Comparative genome analysis of four magnetotactic bacteria reveals a complex set of group-specific genes implicated in magnetosome biomineralization and function.</title>
        <authorList>
            <person name="Richter M."/>
            <person name="Kube M."/>
            <person name="Bazylinski D.A."/>
            <person name="Lombardot T."/>
            <person name="Gloeckner F.O."/>
            <person name="Reinhardt R."/>
            <person name="Schueler D."/>
        </authorList>
    </citation>
    <scope>NUCLEOTIDE SEQUENCE</scope>
    <source>
        <strain evidence="3">MSR-1</strain>
    </source>
</reference>
<dbReference type="PANTHER" id="PTHR43317:SF1">
    <property type="entry name" value="THERMOSPERMINE SYNTHASE ACAULIS5"/>
    <property type="match status" value="1"/>
</dbReference>
<dbReference type="PANTHER" id="PTHR43317">
    <property type="entry name" value="THERMOSPERMINE SYNTHASE ACAULIS5"/>
    <property type="match status" value="1"/>
</dbReference>
<feature type="transmembrane region" description="Helical" evidence="2">
    <location>
        <begin position="184"/>
        <end position="202"/>
    </location>
</feature>
<gene>
    <name evidence="3" type="ORF">MGR_2182</name>
</gene>
<dbReference type="Gene3D" id="3.40.50.150">
    <property type="entry name" value="Vaccinia Virus protein VP39"/>
    <property type="match status" value="1"/>
</dbReference>
<keyword evidence="2" id="KW-0472">Membrane</keyword>
<dbReference type="EMBL" id="CU459003">
    <property type="protein sequence ID" value="CAM76237.1"/>
    <property type="molecule type" value="Genomic_DNA"/>
</dbReference>
<evidence type="ECO:0000256" key="1">
    <source>
        <dbReference type="ARBA" id="ARBA00023115"/>
    </source>
</evidence>
<keyword evidence="2" id="KW-0812">Transmembrane</keyword>
<feature type="transmembrane region" description="Helical" evidence="2">
    <location>
        <begin position="43"/>
        <end position="63"/>
    </location>
</feature>
<accession>A4U030</accession>